<evidence type="ECO:0000256" key="4">
    <source>
        <dbReference type="ARBA" id="ARBA00022737"/>
    </source>
</evidence>
<feature type="binding site" evidence="8">
    <location>
        <begin position="55"/>
        <end position="59"/>
    </location>
    <ligand>
        <name>GTP</name>
        <dbReference type="ChEBI" id="CHEBI:37565"/>
        <label>1</label>
    </ligand>
</feature>
<dbReference type="CDD" id="cd01894">
    <property type="entry name" value="EngA1"/>
    <property type="match status" value="1"/>
</dbReference>
<sequence>MKIVTIVGRPNVGKSLLFNRICSKDISLVYDSAGVTRDRIISFVKKGQRELMLIDTGGMSFDFHSPLDKSIHDQINGAINEAYIVLFVVDGRVGLHPLDKEIAKFLKEKNKFVFLVVNKIDQPEMEQFCAEFAQLGIEEIFPVSAAHNLGIQELVEKIFSRLPEESQKSNPTAATRIAVIGQPNAGKSSLINSLLGENRLLVHEEPGTTHDAVDVDIEIAGSVFSLIDTAGLRKKNKQQKEFERKVAGRTVHSINRSHIVLFVIDAKKGVSFQDKKIGGLIQKAYKPCIIILNKMDLLVDHFNAKEWNKKATMYVQNELPFLSYAPVIGMSAEKKWNFNQLLTTVRLVDQQRKKRIPTHQLVEFFQDSLNQFPPPLVQGKRLKIYYATQVKEKEGSTTLPCPTFVLFVNNQKWIKETYQKFLERKFRQSFPFIGCPILWKWKKALGKETRTVQGQLSGGIH</sequence>
<dbReference type="AlphaFoldDB" id="A0A4Y8PBQ0"/>
<dbReference type="RefSeq" id="WP_134440258.1">
    <property type="nucleotide sequence ID" value="NZ_LXQC01000143.1"/>
</dbReference>
<feature type="binding site" evidence="8">
    <location>
        <begin position="293"/>
        <end position="296"/>
    </location>
    <ligand>
        <name>GTP</name>
        <dbReference type="ChEBI" id="CHEBI:37565"/>
        <label>2</label>
    </ligand>
</feature>
<dbReference type="Proteomes" id="UP000297713">
    <property type="component" value="Unassembled WGS sequence"/>
</dbReference>
<comment type="function">
    <text evidence="8 10">GTPase that plays an essential role in the late steps of ribosome biogenesis.</text>
</comment>
<keyword evidence="3 8" id="KW-0690">Ribosome biogenesis</keyword>
<gene>
    <name evidence="8" type="primary">der</name>
    <name evidence="12" type="ORF">A7Q10_00730</name>
</gene>
<dbReference type="Gene3D" id="3.30.300.20">
    <property type="match status" value="1"/>
</dbReference>
<comment type="caution">
    <text evidence="12">The sequence shown here is derived from an EMBL/GenBank/DDBJ whole genome shotgun (WGS) entry which is preliminary data.</text>
</comment>
<evidence type="ECO:0000256" key="7">
    <source>
        <dbReference type="ARBA" id="ARBA00032345"/>
    </source>
</evidence>
<dbReference type="CDD" id="cd01895">
    <property type="entry name" value="EngA2"/>
    <property type="match status" value="1"/>
</dbReference>
<evidence type="ECO:0000259" key="11">
    <source>
        <dbReference type="PROSITE" id="PS51712"/>
    </source>
</evidence>
<dbReference type="PANTHER" id="PTHR43834:SF6">
    <property type="entry name" value="GTPASE DER"/>
    <property type="match status" value="1"/>
</dbReference>
<keyword evidence="5 8" id="KW-0547">Nucleotide-binding</keyword>
<dbReference type="PRINTS" id="PR00326">
    <property type="entry name" value="GTP1OBG"/>
</dbReference>
<feature type="binding site" evidence="8">
    <location>
        <begin position="228"/>
        <end position="232"/>
    </location>
    <ligand>
        <name>GTP</name>
        <dbReference type="ChEBI" id="CHEBI:37565"/>
        <label>2</label>
    </ligand>
</feature>
<evidence type="ECO:0000256" key="9">
    <source>
        <dbReference type="PROSITE-ProRule" id="PRU01049"/>
    </source>
</evidence>
<evidence type="ECO:0000256" key="3">
    <source>
        <dbReference type="ARBA" id="ARBA00022517"/>
    </source>
</evidence>
<dbReference type="InterPro" id="IPR016484">
    <property type="entry name" value="GTPase_Der"/>
</dbReference>
<dbReference type="PROSITE" id="PS51712">
    <property type="entry name" value="G_ENGA"/>
    <property type="match status" value="1"/>
</dbReference>
<evidence type="ECO:0000256" key="2">
    <source>
        <dbReference type="ARBA" id="ARBA00020953"/>
    </source>
</evidence>
<evidence type="ECO:0000256" key="1">
    <source>
        <dbReference type="ARBA" id="ARBA00008279"/>
    </source>
</evidence>
<dbReference type="InterPro" id="IPR027417">
    <property type="entry name" value="P-loop_NTPase"/>
</dbReference>
<dbReference type="InterPro" id="IPR032859">
    <property type="entry name" value="KH_dom-like"/>
</dbReference>
<dbReference type="InterPro" id="IPR005225">
    <property type="entry name" value="Small_GTP-bd"/>
</dbReference>
<dbReference type="Pfam" id="PF01926">
    <property type="entry name" value="MMR_HSR1"/>
    <property type="match status" value="2"/>
</dbReference>
<dbReference type="InterPro" id="IPR015946">
    <property type="entry name" value="KH_dom-like_a/b"/>
</dbReference>
<keyword evidence="4 10" id="KW-0677">Repeat</keyword>
<keyword evidence="13" id="KW-1185">Reference proteome</keyword>
<evidence type="ECO:0000256" key="5">
    <source>
        <dbReference type="ARBA" id="ARBA00022741"/>
    </source>
</evidence>
<evidence type="ECO:0000256" key="6">
    <source>
        <dbReference type="ARBA" id="ARBA00023134"/>
    </source>
</evidence>
<feature type="domain" description="EngA-type G" evidence="11">
    <location>
        <begin position="175"/>
        <end position="353"/>
    </location>
</feature>
<feature type="binding site" evidence="8">
    <location>
        <begin position="181"/>
        <end position="188"/>
    </location>
    <ligand>
        <name>GTP</name>
        <dbReference type="ChEBI" id="CHEBI:37565"/>
        <label>2</label>
    </ligand>
</feature>
<dbReference type="InterPro" id="IPR006073">
    <property type="entry name" value="GTP-bd"/>
</dbReference>
<evidence type="ECO:0000256" key="10">
    <source>
        <dbReference type="RuleBase" id="RU004481"/>
    </source>
</evidence>
<dbReference type="OrthoDB" id="9805918at2"/>
<keyword evidence="6 8" id="KW-0342">GTP-binding</keyword>
<dbReference type="SUPFAM" id="SSF52540">
    <property type="entry name" value="P-loop containing nucleoside triphosphate hydrolases"/>
    <property type="match status" value="2"/>
</dbReference>
<dbReference type="GO" id="GO:0042254">
    <property type="term" value="P:ribosome biogenesis"/>
    <property type="evidence" value="ECO:0007669"/>
    <property type="project" value="UniProtKB-KW"/>
</dbReference>
<comment type="similarity">
    <text evidence="1 8 9 10">Belongs to the TRAFAC class TrmE-Era-EngA-EngB-Septin-like GTPase superfamily. EngA (Der) GTPase family.</text>
</comment>
<feature type="binding site" evidence="8">
    <location>
        <begin position="118"/>
        <end position="121"/>
    </location>
    <ligand>
        <name>GTP</name>
        <dbReference type="ChEBI" id="CHEBI:37565"/>
        <label>1</label>
    </ligand>
</feature>
<dbReference type="EMBL" id="LXQC01000143">
    <property type="protein sequence ID" value="TFE68198.1"/>
    <property type="molecule type" value="Genomic_DNA"/>
</dbReference>
<dbReference type="PANTHER" id="PTHR43834">
    <property type="entry name" value="GTPASE DER"/>
    <property type="match status" value="1"/>
</dbReference>
<comment type="subunit">
    <text evidence="8">Associates with the 50S ribosomal subunit.</text>
</comment>
<dbReference type="NCBIfam" id="TIGR00231">
    <property type="entry name" value="small_GTP"/>
    <property type="match status" value="2"/>
</dbReference>
<dbReference type="NCBIfam" id="TIGR03594">
    <property type="entry name" value="GTPase_EngA"/>
    <property type="match status" value="1"/>
</dbReference>
<feature type="binding site" evidence="8">
    <location>
        <begin position="8"/>
        <end position="15"/>
    </location>
    <ligand>
        <name>GTP</name>
        <dbReference type="ChEBI" id="CHEBI:37565"/>
        <label>1</label>
    </ligand>
</feature>
<dbReference type="Pfam" id="PF14714">
    <property type="entry name" value="KH_dom-like"/>
    <property type="match status" value="1"/>
</dbReference>
<evidence type="ECO:0000256" key="8">
    <source>
        <dbReference type="HAMAP-Rule" id="MF_00195"/>
    </source>
</evidence>
<dbReference type="GO" id="GO:0043022">
    <property type="term" value="F:ribosome binding"/>
    <property type="evidence" value="ECO:0007669"/>
    <property type="project" value="TreeGrafter"/>
</dbReference>
<evidence type="ECO:0000313" key="13">
    <source>
        <dbReference type="Proteomes" id="UP000297713"/>
    </source>
</evidence>
<dbReference type="Gene3D" id="3.40.50.300">
    <property type="entry name" value="P-loop containing nucleotide triphosphate hydrolases"/>
    <property type="match status" value="2"/>
</dbReference>
<proteinExistence type="inferred from homology"/>
<protein>
    <recommendedName>
        <fullName evidence="2 8">GTPase Der</fullName>
    </recommendedName>
    <alternativeName>
        <fullName evidence="7 8">GTP-binding protein EngA</fullName>
    </alternativeName>
</protein>
<accession>A0A4Y8PBQ0</accession>
<evidence type="ECO:0000313" key="12">
    <source>
        <dbReference type="EMBL" id="TFE68198.1"/>
    </source>
</evidence>
<dbReference type="GO" id="GO:0005525">
    <property type="term" value="F:GTP binding"/>
    <property type="evidence" value="ECO:0007669"/>
    <property type="project" value="UniProtKB-UniRule"/>
</dbReference>
<organism evidence="12 13">
    <name type="scientific">Methylacidiphilum caldifontis</name>
    <dbReference type="NCBI Taxonomy" id="2795386"/>
    <lineage>
        <taxon>Bacteria</taxon>
        <taxon>Pseudomonadati</taxon>
        <taxon>Verrucomicrobiota</taxon>
        <taxon>Methylacidiphilae</taxon>
        <taxon>Methylacidiphilales</taxon>
        <taxon>Methylacidiphilaceae</taxon>
        <taxon>Methylacidiphilum (ex Ratnadevi et al. 2023)</taxon>
    </lineage>
</organism>
<dbReference type="PIRSF" id="PIRSF006485">
    <property type="entry name" value="GTP-binding_EngA"/>
    <property type="match status" value="1"/>
</dbReference>
<dbReference type="HAMAP" id="MF_00195">
    <property type="entry name" value="GTPase_Der"/>
    <property type="match status" value="1"/>
</dbReference>
<reference evidence="12 13" key="1">
    <citation type="submission" date="2016-05" db="EMBL/GenBank/DDBJ databases">
        <title>Diversity and Homogeneity among Thermoacidophilic Verrucomicrobia Methanotrophs Linked with Geographical Origin.</title>
        <authorList>
            <person name="Erikstad H.-A."/>
            <person name="Smestad N.B."/>
            <person name="Ceballos R.M."/>
            <person name="Birkeland N.-K."/>
        </authorList>
    </citation>
    <scope>NUCLEOTIDE SEQUENCE [LARGE SCALE GENOMIC DNA]</scope>
    <source>
        <strain evidence="12 13">Phi</strain>
    </source>
</reference>
<name>A0A4Y8PBQ0_9BACT</name>
<dbReference type="InterPro" id="IPR031166">
    <property type="entry name" value="G_ENGA"/>
</dbReference>